<dbReference type="Pfam" id="PF03810">
    <property type="entry name" value="IBN_N"/>
    <property type="match status" value="1"/>
</dbReference>
<evidence type="ECO:0000256" key="2">
    <source>
        <dbReference type="ARBA" id="ARBA00025147"/>
    </source>
</evidence>
<dbReference type="FunFam" id="1.25.10.10:FF:000266">
    <property type="entry name" value="mRNA transport regulator MTR10"/>
    <property type="match status" value="1"/>
</dbReference>
<gene>
    <name evidence="4" type="ORF">LTR36_004644</name>
</gene>
<evidence type="ECO:0000256" key="1">
    <source>
        <dbReference type="ARBA" id="ARBA00022694"/>
    </source>
</evidence>
<dbReference type="InterPro" id="IPR058537">
    <property type="entry name" value="TPR_TNPO3_IPO13_4th"/>
</dbReference>
<accession>A0AAV9JI33</accession>
<dbReference type="GO" id="GO:0005634">
    <property type="term" value="C:nucleus"/>
    <property type="evidence" value="ECO:0007669"/>
    <property type="project" value="UniProtKB-ARBA"/>
</dbReference>
<protein>
    <recommendedName>
        <fullName evidence="3">Importin N-terminal domain-containing protein</fullName>
    </recommendedName>
</protein>
<dbReference type="InterPro" id="IPR016024">
    <property type="entry name" value="ARM-type_fold"/>
</dbReference>
<dbReference type="InterPro" id="IPR011989">
    <property type="entry name" value="ARM-like"/>
</dbReference>
<dbReference type="Pfam" id="PF08389">
    <property type="entry name" value="Xpo1"/>
    <property type="match status" value="1"/>
</dbReference>
<organism evidence="4 5">
    <name type="scientific">Oleoguttula mirabilis</name>
    <dbReference type="NCBI Taxonomy" id="1507867"/>
    <lineage>
        <taxon>Eukaryota</taxon>
        <taxon>Fungi</taxon>
        <taxon>Dikarya</taxon>
        <taxon>Ascomycota</taxon>
        <taxon>Pezizomycotina</taxon>
        <taxon>Dothideomycetes</taxon>
        <taxon>Dothideomycetidae</taxon>
        <taxon>Mycosphaerellales</taxon>
        <taxon>Teratosphaeriaceae</taxon>
        <taxon>Oleoguttula</taxon>
    </lineage>
</organism>
<dbReference type="InterPro" id="IPR001494">
    <property type="entry name" value="Importin-beta_N"/>
</dbReference>
<dbReference type="SMART" id="SM00913">
    <property type="entry name" value="IBN_N"/>
    <property type="match status" value="1"/>
</dbReference>
<dbReference type="GO" id="GO:0008033">
    <property type="term" value="P:tRNA processing"/>
    <property type="evidence" value="ECO:0007669"/>
    <property type="project" value="UniProtKB-KW"/>
</dbReference>
<feature type="domain" description="Importin N-terminal" evidence="3">
    <location>
        <begin position="35"/>
        <end position="102"/>
    </location>
</feature>
<dbReference type="Pfam" id="PF24139">
    <property type="entry name" value="TPR_TNPO3_IPO13_4th"/>
    <property type="match status" value="1"/>
</dbReference>
<proteinExistence type="predicted"/>
<evidence type="ECO:0000313" key="4">
    <source>
        <dbReference type="EMBL" id="KAK4544146.1"/>
    </source>
</evidence>
<dbReference type="SUPFAM" id="SSF48371">
    <property type="entry name" value="ARM repeat"/>
    <property type="match status" value="1"/>
</dbReference>
<keyword evidence="5" id="KW-1185">Reference proteome</keyword>
<evidence type="ECO:0000313" key="5">
    <source>
        <dbReference type="Proteomes" id="UP001324427"/>
    </source>
</evidence>
<dbReference type="AlphaFoldDB" id="A0AAV9JI33"/>
<dbReference type="InterPro" id="IPR013598">
    <property type="entry name" value="Exportin-1/Importin-b-like"/>
</dbReference>
<dbReference type="InterPro" id="IPR051345">
    <property type="entry name" value="Importin_beta-like_NTR"/>
</dbReference>
<dbReference type="GO" id="GO:0006606">
    <property type="term" value="P:protein import into nucleus"/>
    <property type="evidence" value="ECO:0007669"/>
    <property type="project" value="TreeGrafter"/>
</dbReference>
<comment type="function">
    <text evidence="2">tRNA nucleus export receptor which facilitates tRNA translocation across the nuclear pore complex. Involved in pre-tRNA splicing, probably by affecting the interaction of pre-tRNA with splicing endonuclease.</text>
</comment>
<dbReference type="Pfam" id="PF24138">
    <property type="entry name" value="TPR_TNPO3_IPO13_2nd"/>
    <property type="match status" value="1"/>
</dbReference>
<sequence length="976" mass="110444">MATAATMNGQHAFGPVLSALATMSSNADRSQKTEAHNWLEKFQKSEEAWTSTFAILQSQQAADEAKLFAATTLKGKIVFDFHQLPRETLPQLRDTILSLLATFAKGPKPIRTQLCVCLANLAIQMLEWKDVLPMVVSTLGSDQSSIACVFEFLHVLPEEVTEGRKINLAEDDLINRTRELLEDNAQQVLQLLIQYAQSTPEAAKNPQLMDCITSWIREIPLNDIVQSPLMEVVMGALQSDSSFDAAVETLCAIFKETREVDENVDTIKALYPRLAQLQPRIKACADEEDWETFKGVTRVFAEAGEAWVVLIAREAQQFRAMVECVLECCLRDKEREALSQTFNFWYELKQYITLDRYMEARIQFVDVYSKLVDIMIGHLEYPTPESGNENDLFDGDREAEDKFREFRHQMGDVLKDCCEVIGVTECLQKSYVQVEQWVSQYGSQASAGNVPHWQKLEAPLFSLRAMGRMVPPDENIMLPRLIPLIVQIPDQEKVRFQAVMALGRYTEWTAQHPNTLQDQLNFIMAAFQHSSKEVVKAAALSFKFFCNDCAELLKGYMEQLQQFYEQVIDSLPPTSQEEVTEGIASVLAKQPLESLYSSLKLCCDPVVQRLMSMAQTATEKEQKLAIADRLNLITIFLQEVKPYVEPSKPHPAVQYCQEIHPILAAICERFVTFTPIVERVCRCWRHMVLSYRIHTAPLLPELADKLAAGFTASRQGCFLWATDSIVREFSDVSEYVDASTIEAVYAFYEQQATAFLRALNDLPPEELPDVIEDFFRLSTDVLMYHPTRLIGSPLMAPILSAASTSLTLLKEEPLIATLHFLRDFLQYGTEDMPSSTFEPDGQYRNRANPPETQDAVKRLTATEGDHLTQRCLTGMMYTFPADCFPDASGVLLALFQLLPREVGQWTGKTVAMLPAGSIAPQEQERLLRNIGQRIESGEVRKIRTLLQDFTNGYRRRNVAPREGLGRLEAGRFRFAG</sequence>
<evidence type="ECO:0000259" key="3">
    <source>
        <dbReference type="PROSITE" id="PS50166"/>
    </source>
</evidence>
<dbReference type="Pfam" id="PF24140">
    <property type="entry name" value="TPR_TNPO3_IPO13_3rd"/>
    <property type="match status" value="1"/>
</dbReference>
<dbReference type="PANTHER" id="PTHR12363">
    <property type="entry name" value="TRANSPORTIN 3 AND IMPORTIN 13"/>
    <property type="match status" value="1"/>
</dbReference>
<dbReference type="Proteomes" id="UP001324427">
    <property type="component" value="Unassembled WGS sequence"/>
</dbReference>
<dbReference type="EMBL" id="JAVFHQ010000027">
    <property type="protein sequence ID" value="KAK4544146.1"/>
    <property type="molecule type" value="Genomic_DNA"/>
</dbReference>
<dbReference type="PROSITE" id="PS50166">
    <property type="entry name" value="IMPORTIN_B_NT"/>
    <property type="match status" value="1"/>
</dbReference>
<dbReference type="PANTHER" id="PTHR12363:SF53">
    <property type="entry name" value="MRNA TRANSPORT REGULATOR MTR10"/>
    <property type="match status" value="1"/>
</dbReference>
<dbReference type="InterPro" id="IPR057941">
    <property type="entry name" value="TPR_TNPO3_IPO13_2nd"/>
</dbReference>
<dbReference type="InterPro" id="IPR057942">
    <property type="entry name" value="TPR_TNPO3_IPO13_3rd"/>
</dbReference>
<name>A0AAV9JI33_9PEZI</name>
<dbReference type="GO" id="GO:0031267">
    <property type="term" value="F:small GTPase binding"/>
    <property type="evidence" value="ECO:0007669"/>
    <property type="project" value="InterPro"/>
</dbReference>
<dbReference type="Gene3D" id="1.25.10.10">
    <property type="entry name" value="Leucine-rich Repeat Variant"/>
    <property type="match status" value="1"/>
</dbReference>
<dbReference type="GO" id="GO:0005737">
    <property type="term" value="C:cytoplasm"/>
    <property type="evidence" value="ECO:0007669"/>
    <property type="project" value="TreeGrafter"/>
</dbReference>
<reference evidence="4 5" key="1">
    <citation type="submission" date="2021-11" db="EMBL/GenBank/DDBJ databases">
        <title>Black yeast isolated from Biological Soil Crust.</title>
        <authorList>
            <person name="Kurbessoian T."/>
        </authorList>
    </citation>
    <scope>NUCLEOTIDE SEQUENCE [LARGE SCALE GENOMIC DNA]</scope>
    <source>
        <strain evidence="4 5">CCFEE 5522</strain>
    </source>
</reference>
<keyword evidence="1" id="KW-0819">tRNA processing</keyword>
<comment type="caution">
    <text evidence="4">The sequence shown here is derived from an EMBL/GenBank/DDBJ whole genome shotgun (WGS) entry which is preliminary data.</text>
</comment>